<keyword evidence="2" id="KW-0813">Transport</keyword>
<dbReference type="CDD" id="cd00212">
    <property type="entry name" value="PTS_IIB_glc"/>
    <property type="match status" value="1"/>
</dbReference>
<evidence type="ECO:0000256" key="9">
    <source>
        <dbReference type="ARBA" id="ARBA00022989"/>
    </source>
</evidence>
<comment type="subcellular location">
    <subcellularLocation>
        <location evidence="1">Cell membrane</location>
        <topology evidence="1">Multi-pass membrane protein</topology>
    </subcellularLocation>
</comment>
<evidence type="ECO:0000256" key="12">
    <source>
        <dbReference type="SAM" id="Phobius"/>
    </source>
</evidence>
<evidence type="ECO:0000313" key="16">
    <source>
        <dbReference type="Proteomes" id="UP000028549"/>
    </source>
</evidence>
<dbReference type="Pfam" id="PF00367">
    <property type="entry name" value="PTS_EIIB"/>
    <property type="match status" value="1"/>
</dbReference>
<dbReference type="FunFam" id="3.30.1360.60:FF:000001">
    <property type="entry name" value="PTS system glucose-specific IIBC component PtsG"/>
    <property type="match status" value="1"/>
</dbReference>
<feature type="transmembrane region" description="Helical" evidence="12">
    <location>
        <begin position="70"/>
        <end position="88"/>
    </location>
</feature>
<keyword evidence="8" id="KW-0418">Kinase</keyword>
<evidence type="ECO:0000256" key="11">
    <source>
        <dbReference type="PROSITE-ProRule" id="PRU00421"/>
    </source>
</evidence>
<evidence type="ECO:0000256" key="5">
    <source>
        <dbReference type="ARBA" id="ARBA00022679"/>
    </source>
</evidence>
<evidence type="ECO:0000256" key="7">
    <source>
        <dbReference type="ARBA" id="ARBA00022692"/>
    </source>
</evidence>
<keyword evidence="3" id="KW-1003">Cell membrane</keyword>
<dbReference type="Proteomes" id="UP000028549">
    <property type="component" value="Unassembled WGS sequence"/>
</dbReference>
<dbReference type="InterPro" id="IPR018113">
    <property type="entry name" value="PTrfase_EIIB_Cys"/>
</dbReference>
<evidence type="ECO:0000256" key="3">
    <source>
        <dbReference type="ARBA" id="ARBA00022475"/>
    </source>
</evidence>
<keyword evidence="5" id="KW-0808">Transferase</keyword>
<dbReference type="InterPro" id="IPR010974">
    <property type="entry name" value="PTS_IIBC_nag"/>
</dbReference>
<feature type="active site" description="Phosphocysteine intermediate; for EIIB activity" evidence="11">
    <location>
        <position position="403"/>
    </location>
</feature>
<evidence type="ECO:0000256" key="6">
    <source>
        <dbReference type="ARBA" id="ARBA00022683"/>
    </source>
</evidence>
<dbReference type="InterPro" id="IPR001996">
    <property type="entry name" value="PTS_IIB_1"/>
</dbReference>
<dbReference type="PANTHER" id="PTHR30009:SF4">
    <property type="entry name" value="PTS SYSTEM N-ACETYLGLUCOSAMINE-SPECIFIC EIICBA COMPONENT"/>
    <property type="match status" value="1"/>
</dbReference>
<evidence type="ECO:0000259" key="13">
    <source>
        <dbReference type="PROSITE" id="PS51098"/>
    </source>
</evidence>
<dbReference type="SUPFAM" id="SSF55604">
    <property type="entry name" value="Glucose permease domain IIB"/>
    <property type="match status" value="1"/>
</dbReference>
<feature type="transmembrane region" description="Helical" evidence="12">
    <location>
        <begin position="156"/>
        <end position="174"/>
    </location>
</feature>
<dbReference type="InterPro" id="IPR013013">
    <property type="entry name" value="PTS_EIIC_1"/>
</dbReference>
<evidence type="ECO:0000313" key="15">
    <source>
        <dbReference type="EMBL" id="KEZ53801.1"/>
    </source>
</evidence>
<feature type="domain" description="PTS EIIC type-1" evidence="14">
    <location>
        <begin position="1"/>
        <end position="363"/>
    </location>
</feature>
<dbReference type="GO" id="GO:0005886">
    <property type="term" value="C:plasma membrane"/>
    <property type="evidence" value="ECO:0007669"/>
    <property type="project" value="UniProtKB-SubCell"/>
</dbReference>
<protein>
    <submittedName>
        <fullName evidence="15">PTS sugar transporter</fullName>
    </submittedName>
</protein>
<evidence type="ECO:0000256" key="4">
    <source>
        <dbReference type="ARBA" id="ARBA00022597"/>
    </source>
</evidence>
<feature type="transmembrane region" description="Helical" evidence="12">
    <location>
        <begin position="275"/>
        <end position="299"/>
    </location>
</feature>
<dbReference type="Gene3D" id="3.30.1360.60">
    <property type="entry name" value="Glucose permease domain IIB"/>
    <property type="match status" value="1"/>
</dbReference>
<dbReference type="STRING" id="246786.GS18_0202260"/>
<feature type="transmembrane region" description="Helical" evidence="12">
    <location>
        <begin position="130"/>
        <end position="150"/>
    </location>
</feature>
<dbReference type="GO" id="GO:0015764">
    <property type="term" value="P:N-acetylglucosamine transport"/>
    <property type="evidence" value="ECO:0007669"/>
    <property type="project" value="TreeGrafter"/>
</dbReference>
<dbReference type="PROSITE" id="PS01035">
    <property type="entry name" value="PTS_EIIB_TYPE_1_CYS"/>
    <property type="match status" value="1"/>
</dbReference>
<evidence type="ECO:0000256" key="2">
    <source>
        <dbReference type="ARBA" id="ARBA00022448"/>
    </source>
</evidence>
<dbReference type="InterPro" id="IPR036878">
    <property type="entry name" value="Glu_permease_IIB"/>
</dbReference>
<keyword evidence="7 12" id="KW-0812">Transmembrane</keyword>
<feature type="transmembrane region" description="Helical" evidence="12">
    <location>
        <begin position="329"/>
        <end position="351"/>
    </location>
</feature>
<proteinExistence type="predicted"/>
<feature type="domain" description="PTS EIIB type-1" evidence="13">
    <location>
        <begin position="381"/>
        <end position="457"/>
    </location>
</feature>
<dbReference type="EMBL" id="JNVC02000001">
    <property type="protein sequence ID" value="KEZ53801.1"/>
    <property type="molecule type" value="Genomic_DNA"/>
</dbReference>
<evidence type="ECO:0000256" key="8">
    <source>
        <dbReference type="ARBA" id="ARBA00022777"/>
    </source>
</evidence>
<dbReference type="AlphaFoldDB" id="A0A084H2I9"/>
<dbReference type="GO" id="GO:0015572">
    <property type="term" value="F:N-acetylglucosamine transmembrane transporter activity"/>
    <property type="evidence" value="ECO:0007669"/>
    <property type="project" value="InterPro"/>
</dbReference>
<dbReference type="Pfam" id="PF02378">
    <property type="entry name" value="PTS_EIIC"/>
    <property type="match status" value="1"/>
</dbReference>
<feature type="transmembrane region" description="Helical" evidence="12">
    <location>
        <begin position="219"/>
        <end position="245"/>
    </location>
</feature>
<dbReference type="GO" id="GO:0008982">
    <property type="term" value="F:protein-N(PI)-phosphohistidine-sugar phosphotransferase activity"/>
    <property type="evidence" value="ECO:0007669"/>
    <property type="project" value="InterPro"/>
</dbReference>
<dbReference type="PROSITE" id="PS51098">
    <property type="entry name" value="PTS_EIIB_TYPE_1"/>
    <property type="match status" value="1"/>
</dbReference>
<comment type="caution">
    <text evidence="15">The sequence shown here is derived from an EMBL/GenBank/DDBJ whole genome shotgun (WGS) entry which is preliminary data.</text>
</comment>
<keyword evidence="10 12" id="KW-0472">Membrane</keyword>
<evidence type="ECO:0000256" key="10">
    <source>
        <dbReference type="ARBA" id="ARBA00023136"/>
    </source>
</evidence>
<keyword evidence="16" id="KW-1185">Reference proteome</keyword>
<sequence length="457" mass="48824">MLGFLQKIGKSLQLPIAVLPAAGLMLRLGQDDLLGIPLLAQTGDFIFANLALIFAIGVAIGLSKDGHGSAALAGTIGYLVLTKGIEVINPDIKLSVLGGIIAGIIAGLLYNRFSEIKLPEWLAFFGGRRFVPIITAAVMLILSLAFGYLWGPVQEGINNVGVWLTEAGAAGVAIYGFLNRILIPVGLHQFINSLVWFVFGEYNGATGDLNRFFAGDPSAGFFMSGMFPIMMFGLPAAAAAMIMAAKKERRKAVSGLLIGVAFTSFLTGITEPIEFMFMFLSPLLYVIHAVLTGASMAIAQLLDIHLGFTFSAGAIDYVLNFNAPAAKNAWLLLVMGAVYAAIYFFLFYFLIKKLDLKTPGREDETDEEAISEPAAGGDKYAAMAAKYMAGLGGSDNLTEIDNCVTRLRLKVKDAGAIDEKALKQAGARGVIKLTKTDVQVIVGTDVEFVSNELKKLK</sequence>
<organism evidence="15 16">
    <name type="scientific">Metabacillus indicus</name>
    <name type="common">Bacillus indicus</name>
    <dbReference type="NCBI Taxonomy" id="246786"/>
    <lineage>
        <taxon>Bacteria</taxon>
        <taxon>Bacillati</taxon>
        <taxon>Bacillota</taxon>
        <taxon>Bacilli</taxon>
        <taxon>Bacillales</taxon>
        <taxon>Bacillaceae</taxon>
        <taxon>Metabacillus</taxon>
    </lineage>
</organism>
<keyword evidence="4 15" id="KW-0762">Sugar transport</keyword>
<dbReference type="InterPro" id="IPR050429">
    <property type="entry name" value="PTS_Glucose_EIICBA"/>
</dbReference>
<dbReference type="GO" id="GO:0009401">
    <property type="term" value="P:phosphoenolpyruvate-dependent sugar phosphotransferase system"/>
    <property type="evidence" value="ECO:0007669"/>
    <property type="project" value="UniProtKB-KW"/>
</dbReference>
<dbReference type="NCBIfam" id="TIGR00826">
    <property type="entry name" value="EIIB_glc"/>
    <property type="match status" value="1"/>
</dbReference>
<keyword evidence="9 12" id="KW-1133">Transmembrane helix</keyword>
<dbReference type="PROSITE" id="PS51103">
    <property type="entry name" value="PTS_EIIC_TYPE_1"/>
    <property type="match status" value="1"/>
</dbReference>
<keyword evidence="6" id="KW-0598">Phosphotransferase system</keyword>
<feature type="transmembrane region" description="Helical" evidence="12">
    <location>
        <begin position="94"/>
        <end position="110"/>
    </location>
</feature>
<name>A0A084H2I9_METID</name>
<dbReference type="GO" id="GO:0016301">
    <property type="term" value="F:kinase activity"/>
    <property type="evidence" value="ECO:0007669"/>
    <property type="project" value="UniProtKB-KW"/>
</dbReference>
<dbReference type="OrthoDB" id="9764327at2"/>
<dbReference type="PANTHER" id="PTHR30009">
    <property type="entry name" value="CYTOCHROME C-TYPE SYNTHESIS PROTEIN AND PTS TRANSMEMBRANE COMPONENT"/>
    <property type="match status" value="1"/>
</dbReference>
<dbReference type="InterPro" id="IPR003352">
    <property type="entry name" value="PTS_EIIC"/>
</dbReference>
<evidence type="ECO:0000259" key="14">
    <source>
        <dbReference type="PROSITE" id="PS51103"/>
    </source>
</evidence>
<dbReference type="GO" id="GO:0019866">
    <property type="term" value="C:organelle inner membrane"/>
    <property type="evidence" value="ECO:0007669"/>
    <property type="project" value="InterPro"/>
</dbReference>
<feature type="transmembrane region" description="Helical" evidence="12">
    <location>
        <begin position="252"/>
        <end position="269"/>
    </location>
</feature>
<evidence type="ECO:0000256" key="1">
    <source>
        <dbReference type="ARBA" id="ARBA00004651"/>
    </source>
</evidence>
<accession>A0A084H2I9</accession>
<reference evidence="15 16" key="1">
    <citation type="journal article" date="2005" name="Int. J. Syst. Evol. Microbiol.">
        <title>Bacillus cibi sp. nov., isolated from jeotgal, a traditional Korean fermented seafood.</title>
        <authorList>
            <person name="Yoon J.H."/>
            <person name="Lee C.H."/>
            <person name="Oh T.K."/>
        </authorList>
    </citation>
    <scope>NUCLEOTIDE SEQUENCE [LARGE SCALE GENOMIC DNA]</scope>
    <source>
        <strain evidence="15 16">DSM 16189</strain>
    </source>
</reference>
<dbReference type="GO" id="GO:0090563">
    <property type="term" value="F:protein-phosphocysteine-sugar phosphotransferase activity"/>
    <property type="evidence" value="ECO:0007669"/>
    <property type="project" value="TreeGrafter"/>
</dbReference>
<feature type="transmembrane region" description="Helical" evidence="12">
    <location>
        <begin position="45"/>
        <end position="63"/>
    </location>
</feature>
<gene>
    <name evidence="15" type="ORF">GS18_0202260</name>
</gene>
<dbReference type="NCBIfam" id="TIGR01998">
    <property type="entry name" value="PTS-II-BC-nag"/>
    <property type="match status" value="1"/>
</dbReference>
<dbReference type="RefSeq" id="WP_029281944.1">
    <property type="nucleotide sequence ID" value="NZ_CANLZQ010000002.1"/>
</dbReference>